<dbReference type="EMBL" id="FWXV01000010">
    <property type="protein sequence ID" value="SMD24280.1"/>
    <property type="molecule type" value="Genomic_DNA"/>
</dbReference>
<name>A0A1W2FQU4_KIBAR</name>
<dbReference type="CDD" id="cd06170">
    <property type="entry name" value="LuxR_C_like"/>
    <property type="match status" value="1"/>
</dbReference>
<dbReference type="PANTHER" id="PTHR16305">
    <property type="entry name" value="TESTICULAR SOLUBLE ADENYLYL CYCLASE"/>
    <property type="match status" value="1"/>
</dbReference>
<dbReference type="RefSeq" id="WP_084432879.1">
    <property type="nucleotide sequence ID" value="NZ_FWXV01000010.1"/>
</dbReference>
<evidence type="ECO:0000313" key="4">
    <source>
        <dbReference type="EMBL" id="SMD24280.1"/>
    </source>
</evidence>
<dbReference type="Gene3D" id="3.40.50.300">
    <property type="entry name" value="P-loop containing nucleotide triphosphate hydrolases"/>
    <property type="match status" value="1"/>
</dbReference>
<evidence type="ECO:0000313" key="5">
    <source>
        <dbReference type="Proteomes" id="UP000192674"/>
    </source>
</evidence>
<dbReference type="Pfam" id="PF00196">
    <property type="entry name" value="GerE"/>
    <property type="match status" value="1"/>
</dbReference>
<accession>A0A1W2FQU4</accession>
<feature type="domain" description="HTH luxR-type" evidence="3">
    <location>
        <begin position="844"/>
        <end position="909"/>
    </location>
</feature>
<dbReference type="InterPro" id="IPR016032">
    <property type="entry name" value="Sig_transdc_resp-reg_C-effctor"/>
</dbReference>
<dbReference type="PROSITE" id="PS00622">
    <property type="entry name" value="HTH_LUXR_1"/>
    <property type="match status" value="1"/>
</dbReference>
<dbReference type="AlphaFoldDB" id="A0A1W2FQU4"/>
<keyword evidence="5" id="KW-1185">Reference proteome</keyword>
<dbReference type="GO" id="GO:0004016">
    <property type="term" value="F:adenylate cyclase activity"/>
    <property type="evidence" value="ECO:0007669"/>
    <property type="project" value="TreeGrafter"/>
</dbReference>
<organism evidence="4 5">
    <name type="scientific">Kibdelosporangium aridum</name>
    <dbReference type="NCBI Taxonomy" id="2030"/>
    <lineage>
        <taxon>Bacteria</taxon>
        <taxon>Bacillati</taxon>
        <taxon>Actinomycetota</taxon>
        <taxon>Actinomycetes</taxon>
        <taxon>Pseudonocardiales</taxon>
        <taxon>Pseudonocardiaceae</taxon>
        <taxon>Kibdelosporangium</taxon>
    </lineage>
</organism>
<dbReference type="InterPro" id="IPR041664">
    <property type="entry name" value="AAA_16"/>
</dbReference>
<dbReference type="InterPro" id="IPR027417">
    <property type="entry name" value="P-loop_NTPase"/>
</dbReference>
<gene>
    <name evidence="4" type="ORF">SAMN05661093_08395</name>
</gene>
<dbReference type="Proteomes" id="UP000192674">
    <property type="component" value="Unassembled WGS sequence"/>
</dbReference>
<reference evidence="4 5" key="1">
    <citation type="submission" date="2017-04" db="EMBL/GenBank/DDBJ databases">
        <authorList>
            <person name="Afonso C.L."/>
            <person name="Miller P.J."/>
            <person name="Scott M.A."/>
            <person name="Spackman E."/>
            <person name="Goraichik I."/>
            <person name="Dimitrov K.M."/>
            <person name="Suarez D.L."/>
            <person name="Swayne D.E."/>
        </authorList>
    </citation>
    <scope>NUCLEOTIDE SEQUENCE [LARGE SCALE GENOMIC DNA]</scope>
    <source>
        <strain evidence="4 5">DSM 43828</strain>
    </source>
</reference>
<dbReference type="GO" id="GO:0005524">
    <property type="term" value="F:ATP binding"/>
    <property type="evidence" value="ECO:0007669"/>
    <property type="project" value="UniProtKB-KW"/>
</dbReference>
<keyword evidence="1" id="KW-0547">Nucleotide-binding</keyword>
<dbReference type="Gene3D" id="1.10.10.10">
    <property type="entry name" value="Winged helix-like DNA-binding domain superfamily/Winged helix DNA-binding domain"/>
    <property type="match status" value="1"/>
</dbReference>
<dbReference type="PROSITE" id="PS50043">
    <property type="entry name" value="HTH_LUXR_2"/>
    <property type="match status" value="1"/>
</dbReference>
<evidence type="ECO:0000259" key="3">
    <source>
        <dbReference type="PROSITE" id="PS50043"/>
    </source>
</evidence>
<evidence type="ECO:0000256" key="2">
    <source>
        <dbReference type="ARBA" id="ARBA00022840"/>
    </source>
</evidence>
<protein>
    <submittedName>
        <fullName evidence="4">Regulatory protein, luxR family</fullName>
    </submittedName>
</protein>
<dbReference type="Pfam" id="PF13191">
    <property type="entry name" value="AAA_16"/>
    <property type="match status" value="1"/>
</dbReference>
<dbReference type="GO" id="GO:0006355">
    <property type="term" value="P:regulation of DNA-templated transcription"/>
    <property type="evidence" value="ECO:0007669"/>
    <property type="project" value="InterPro"/>
</dbReference>
<dbReference type="PRINTS" id="PR00038">
    <property type="entry name" value="HTHLUXR"/>
</dbReference>
<proteinExistence type="predicted"/>
<dbReference type="InterPro" id="IPR000792">
    <property type="entry name" value="Tscrpt_reg_LuxR_C"/>
</dbReference>
<evidence type="ECO:0000256" key="1">
    <source>
        <dbReference type="ARBA" id="ARBA00022741"/>
    </source>
</evidence>
<dbReference type="GO" id="GO:0005737">
    <property type="term" value="C:cytoplasm"/>
    <property type="evidence" value="ECO:0007669"/>
    <property type="project" value="TreeGrafter"/>
</dbReference>
<dbReference type="Gene3D" id="1.25.40.10">
    <property type="entry name" value="Tetratricopeptide repeat domain"/>
    <property type="match status" value="1"/>
</dbReference>
<dbReference type="InterPro" id="IPR036388">
    <property type="entry name" value="WH-like_DNA-bd_sf"/>
</dbReference>
<dbReference type="SUPFAM" id="SSF52540">
    <property type="entry name" value="P-loop containing nucleoside triphosphate hydrolases"/>
    <property type="match status" value="1"/>
</dbReference>
<keyword evidence="2" id="KW-0067">ATP-binding</keyword>
<dbReference type="SMART" id="SM00421">
    <property type="entry name" value="HTH_LUXR"/>
    <property type="match status" value="1"/>
</dbReference>
<dbReference type="GO" id="GO:0003677">
    <property type="term" value="F:DNA binding"/>
    <property type="evidence" value="ECO:0007669"/>
    <property type="project" value="InterPro"/>
</dbReference>
<dbReference type="PANTHER" id="PTHR16305:SF35">
    <property type="entry name" value="TRANSCRIPTIONAL ACTIVATOR DOMAIN"/>
    <property type="match status" value="1"/>
</dbReference>
<sequence length="909" mass="97243">MTLIGRANEVARFQATLDRLGSKPWVIEVVGEPGIGKSHLLDQMRAHALRQGMLVLGSRSTERARRVPFSTITEALTEHVRAADLGKSQRAALAPLFPQLGPHSGTVERYRIHRAIRALLESLAKPAGLVLLLDDLHWVDDGTAELLAHLLRHPPTGPLLVVLAYRPAQASAQVTAAVDQAVRDGDAERIALDALTVDQFAEILGEDVPRARTEALHQVSGGNPFYLWLLTAPPSGIATASLIDELAGLAPVVRLVAWSAAVAGDPFEPGLVAAIAALSIADTLVALDDLMARDLIRADDERRLRFRHPLVRQITYLDGDETWTRLAHDRAAAELARRDAPVAVRAHHTALAARAGDLDAISTLIRAADATMRETPATAVHWLRVALDLLPAEQPQLRHRLLTMTGHAMAITGRLAESRDLLRTALAELPGDDVEFRTTAATMCGMVERLLGEHEAARSMLRAEMPSGTHTISAARLKLEVVLNGVVRGEFEQDINLVDEVLGFASRSADRVLEAAALALLSWASYLAGDLAKAVESCDAAKALFDGLLDGEVGEWIELAVWLSHAEGALERSDDALRHVDRGIALATATGRAYVLPQLLVRRAILLRWLGRLDEAVRHAQDGAALAREQGSGPLHGFALLVASRIRLVAGDSVGAAEAARSVMDRLDNDPFCPSGTARKMLALTTGQADGMDVAMEVLGGPELTKIDPYTQPIRYEELTRIDLAAGHVDRAREWAWRAHRATHPDLPIGVGLAHLAMANAELGAGENDLAKTCALAAIETFEAAAARFEVGRAYLASGRASAALGDSAEAVGELEKAAALLTAAGAPVLSAQATRELRQLGRRAAGSETLTAREREIAELVASGSSNRQIAEALVISERTVGTHLTRIYAKLGVSSRAALAAQHTRGE</sequence>
<dbReference type="SUPFAM" id="SSF48452">
    <property type="entry name" value="TPR-like"/>
    <property type="match status" value="1"/>
</dbReference>
<dbReference type="SUPFAM" id="SSF46894">
    <property type="entry name" value="C-terminal effector domain of the bipartite response regulators"/>
    <property type="match status" value="1"/>
</dbReference>
<dbReference type="OrthoDB" id="4500249at2"/>
<dbReference type="InterPro" id="IPR011990">
    <property type="entry name" value="TPR-like_helical_dom_sf"/>
</dbReference>